<feature type="region of interest" description="Disordered" evidence="1">
    <location>
        <begin position="140"/>
        <end position="219"/>
    </location>
</feature>
<reference evidence="3" key="1">
    <citation type="journal article" date="2019" name="Int. J. Syst. Evol. Microbiol.">
        <title>The Global Catalogue of Microorganisms (GCM) 10K type strain sequencing project: providing services to taxonomists for standard genome sequencing and annotation.</title>
        <authorList>
            <consortium name="The Broad Institute Genomics Platform"/>
            <consortium name="The Broad Institute Genome Sequencing Center for Infectious Disease"/>
            <person name="Wu L."/>
            <person name="Ma J."/>
        </authorList>
    </citation>
    <scope>NUCLEOTIDE SEQUENCE [LARGE SCALE GENOMIC DNA]</scope>
    <source>
        <strain evidence="3">JCM 13006</strain>
    </source>
</reference>
<dbReference type="Proteomes" id="UP001501752">
    <property type="component" value="Unassembled WGS sequence"/>
</dbReference>
<organism evidence="2 3">
    <name type="scientific">Kitasatospora terrestris</name>
    <dbReference type="NCBI Taxonomy" id="258051"/>
    <lineage>
        <taxon>Bacteria</taxon>
        <taxon>Bacillati</taxon>
        <taxon>Actinomycetota</taxon>
        <taxon>Actinomycetes</taxon>
        <taxon>Kitasatosporales</taxon>
        <taxon>Streptomycetaceae</taxon>
        <taxon>Kitasatospora</taxon>
    </lineage>
</organism>
<evidence type="ECO:0000313" key="3">
    <source>
        <dbReference type="Proteomes" id="UP001501752"/>
    </source>
</evidence>
<accession>A0ABP9DAV9</accession>
<dbReference type="EMBL" id="BAABIS010000001">
    <property type="protein sequence ID" value="GAA4837951.1"/>
    <property type="molecule type" value="Genomic_DNA"/>
</dbReference>
<feature type="compositionally biased region" description="Low complexity" evidence="1">
    <location>
        <begin position="154"/>
        <end position="179"/>
    </location>
</feature>
<protein>
    <submittedName>
        <fullName evidence="2">Uncharacterized protein</fullName>
    </submittedName>
</protein>
<sequence length="219" mass="21030">MGVGLPGFGVADGGGADADEVAEAPPPVAVAPEPAPGLVAAAVAGAVALADGLPAAEEAEACGFPLCWVADGEPEAPRAGAVAVLPALAAPTSGCPASVAPTGADGPSELPAAVTAIAPRPPITSPATESMTTRCRPLGFRRRGAGTLPRPRCGAPAGSSGSPGRGSSSGEAGEYAIGAFWGKKPASPKRPDTAASTGTVGWTGAAEVPHPGQHSAPLR</sequence>
<keyword evidence="3" id="KW-1185">Reference proteome</keyword>
<gene>
    <name evidence="2" type="ORF">GCM10023235_11310</name>
</gene>
<evidence type="ECO:0000256" key="1">
    <source>
        <dbReference type="SAM" id="MobiDB-lite"/>
    </source>
</evidence>
<proteinExistence type="predicted"/>
<name>A0ABP9DAV9_9ACTN</name>
<evidence type="ECO:0000313" key="2">
    <source>
        <dbReference type="EMBL" id="GAA4837951.1"/>
    </source>
</evidence>
<comment type="caution">
    <text evidence="2">The sequence shown here is derived from an EMBL/GenBank/DDBJ whole genome shotgun (WGS) entry which is preliminary data.</text>
</comment>